<dbReference type="InterPro" id="IPR006533">
    <property type="entry name" value="T6SS_Vgr_RhsGE"/>
</dbReference>
<evidence type="ECO:0000313" key="4">
    <source>
        <dbReference type="Proteomes" id="UP000000639"/>
    </source>
</evidence>
<dbReference type="AlphaFoldDB" id="A1SQY8"/>
<proteinExistence type="inferred from homology"/>
<dbReference type="SMART" id="SM00495">
    <property type="entry name" value="ChtBD3"/>
    <property type="match status" value="2"/>
</dbReference>
<evidence type="ECO:0000256" key="1">
    <source>
        <dbReference type="ARBA" id="ARBA00005558"/>
    </source>
</evidence>
<dbReference type="InterPro" id="IPR006531">
    <property type="entry name" value="Gp5/Vgr_OB"/>
</dbReference>
<dbReference type="GO" id="GO:0004553">
    <property type="term" value="F:hydrolase activity, hydrolyzing O-glycosyl compounds"/>
    <property type="evidence" value="ECO:0007669"/>
    <property type="project" value="InterPro"/>
</dbReference>
<dbReference type="HOGENOM" id="CLU_298064_0_0_6"/>
<dbReference type="Proteomes" id="UP000000639">
    <property type="component" value="Chromosome"/>
</dbReference>
<dbReference type="eggNOG" id="COG3501">
    <property type="taxonomic scope" value="Bacteria"/>
</dbReference>
<dbReference type="OrthoDB" id="9762420at2"/>
<dbReference type="SMR" id="A1SQY8"/>
<dbReference type="GO" id="GO:0005975">
    <property type="term" value="P:carbohydrate metabolic process"/>
    <property type="evidence" value="ECO:0007669"/>
    <property type="project" value="InterPro"/>
</dbReference>
<dbReference type="Pfam" id="PF04717">
    <property type="entry name" value="Phage_base_V"/>
    <property type="match status" value="1"/>
</dbReference>
<dbReference type="InterPro" id="IPR037026">
    <property type="entry name" value="Vgr_OB-fold_dom_sf"/>
</dbReference>
<dbReference type="NCBIfam" id="TIGR03361">
    <property type="entry name" value="VI_Rhs_Vgr"/>
    <property type="match status" value="1"/>
</dbReference>
<dbReference type="Gene3D" id="3.55.50.10">
    <property type="entry name" value="Baseplate protein-like domains"/>
    <property type="match status" value="1"/>
</dbReference>
<dbReference type="RefSeq" id="WP_011768462.1">
    <property type="nucleotide sequence ID" value="NC_008709.1"/>
</dbReference>
<dbReference type="KEGG" id="pin:Ping_0028"/>
<accession>A1SQY8</accession>
<dbReference type="STRING" id="357804.Ping_0028"/>
<organism evidence="3 4">
    <name type="scientific">Psychromonas ingrahamii (strain DSM 17664 / CCUG 51855 / 37)</name>
    <dbReference type="NCBI Taxonomy" id="357804"/>
    <lineage>
        <taxon>Bacteria</taxon>
        <taxon>Pseudomonadati</taxon>
        <taxon>Pseudomonadota</taxon>
        <taxon>Gammaproteobacteria</taxon>
        <taxon>Alteromonadales</taxon>
        <taxon>Psychromonadaceae</taxon>
        <taxon>Psychromonas</taxon>
    </lineage>
</organism>
<dbReference type="Gene3D" id="2.30.110.50">
    <property type="match status" value="1"/>
</dbReference>
<dbReference type="GO" id="GO:0030246">
    <property type="term" value="F:carbohydrate binding"/>
    <property type="evidence" value="ECO:0007669"/>
    <property type="project" value="InterPro"/>
</dbReference>
<gene>
    <name evidence="3" type="ordered locus">Ping_0028</name>
</gene>
<dbReference type="SUPFAM" id="SSF69279">
    <property type="entry name" value="Phage tail proteins"/>
    <property type="match status" value="2"/>
</dbReference>
<keyword evidence="4" id="KW-1185">Reference proteome</keyword>
<evidence type="ECO:0000313" key="3">
    <source>
        <dbReference type="EMBL" id="ABM01903.1"/>
    </source>
</evidence>
<protein>
    <submittedName>
        <fullName evidence="3">Rhs element Vgr protein</fullName>
    </submittedName>
</protein>
<dbReference type="Gene3D" id="2.10.10.90">
    <property type="match status" value="1"/>
</dbReference>
<dbReference type="InterPro" id="IPR003610">
    <property type="entry name" value="CBM5/12"/>
</dbReference>
<dbReference type="SUPFAM" id="SSF69255">
    <property type="entry name" value="gp5 N-terminal domain-like"/>
    <property type="match status" value="1"/>
</dbReference>
<dbReference type="Gene3D" id="4.10.220.110">
    <property type="match status" value="1"/>
</dbReference>
<evidence type="ECO:0000259" key="2">
    <source>
        <dbReference type="SMART" id="SM00495"/>
    </source>
</evidence>
<reference evidence="3 4" key="1">
    <citation type="submission" date="2007-01" db="EMBL/GenBank/DDBJ databases">
        <title>Complete sequence of Psychromonas ingrahamii 37.</title>
        <authorList>
            <consortium name="US DOE Joint Genome Institute"/>
            <person name="Copeland A."/>
            <person name="Lucas S."/>
            <person name="Lapidus A."/>
            <person name="Barry K."/>
            <person name="Detter J.C."/>
            <person name="Glavina del Rio T."/>
            <person name="Hammon N."/>
            <person name="Israni S."/>
            <person name="Dalin E."/>
            <person name="Tice H."/>
            <person name="Pitluck S."/>
            <person name="Thompson L.S."/>
            <person name="Brettin T."/>
            <person name="Bruce D."/>
            <person name="Han C."/>
            <person name="Tapia R."/>
            <person name="Schmutz J."/>
            <person name="Larimer F."/>
            <person name="Land M."/>
            <person name="Hauser L."/>
            <person name="Kyrpides N."/>
            <person name="Ivanova N."/>
            <person name="Staley J."/>
            <person name="Richardson P."/>
        </authorList>
    </citation>
    <scope>NUCLEOTIDE SEQUENCE [LARGE SCALE GENOMIC DNA]</scope>
    <source>
        <strain evidence="3 4">37</strain>
    </source>
</reference>
<dbReference type="NCBIfam" id="TIGR01646">
    <property type="entry name" value="vgr_GE"/>
    <property type="match status" value="1"/>
</dbReference>
<dbReference type="Pfam" id="PF02839">
    <property type="entry name" value="CBM_5_12"/>
    <property type="match status" value="2"/>
</dbReference>
<dbReference type="Pfam" id="PF05954">
    <property type="entry name" value="Phage_GPD"/>
    <property type="match status" value="1"/>
</dbReference>
<dbReference type="Gene3D" id="2.40.50.230">
    <property type="entry name" value="Gp5 N-terminal domain"/>
    <property type="match status" value="1"/>
</dbReference>
<name>A1SQY8_PSYIN</name>
<dbReference type="GO" id="GO:0005576">
    <property type="term" value="C:extracellular region"/>
    <property type="evidence" value="ECO:0007669"/>
    <property type="project" value="InterPro"/>
</dbReference>
<feature type="domain" description="Chitin-binding type-3" evidence="2">
    <location>
        <begin position="608"/>
        <end position="653"/>
    </location>
</feature>
<dbReference type="InterPro" id="IPR017847">
    <property type="entry name" value="T6SS_RhsGE_Vgr_subset"/>
</dbReference>
<comment type="similarity">
    <text evidence="1">Belongs to the VgrG protein family.</text>
</comment>
<feature type="domain" description="Chitin-binding type-3" evidence="2">
    <location>
        <begin position="654"/>
        <end position="695"/>
    </location>
</feature>
<sequence>MSQYHFKFICQGHDSQDKDSPDSELTLLKFSGQEGISRLFNFTLELKSTDLNLDEDSLLDKPCRIEIYDGKQAKPIRIIHGLVNEFEDINYLPDCTLYRATIVPRIWQLGLFETNEVYLNETIEQTLSVILEEAGFIENQDFRFELARTYRKWPFRLQYNETHLDYLQRIIEREGIYYYFEQSDSAEVIVFCDNNQALPSIAQPDQSSKIVFQANSGINVASKANTVTNIICKRHTLPKKVTLRDFNDETPSLDIRGEHIINNRGRGEINLYGLNITSPEEGQQLAEIHANAYLSRQKVYIGESDAATMVIGHTFKLSEHPRDKFNQLTYLLESIDHEGTNLNQYQELHPETDLVVNYSNSFTALSTEHDFAPKRQTLAPEINGTLNAVIDAEADSGYAELDAFGRYKVKLPFDRKDRYGGKASHWVRMMQPYGGANEGMHFPLRNNTRVLLGFIGGDPDRPFISGTINDSGDQQSIVTAENQTNNVIKTASGNKIELEDKEGKNRIKLQTGDNQTYMHLGAPNHDGSGYVMVTGGIERRDIGGGQRVDIRTVPETLNAPAYSSDETYSLGDLVRHSGKFYKCNTAIITIESFAKTKWDFVANVGNSVTAYSNSSTYTVDDIVSHNGKSYKCTTAIDPAEGFTASKWSVIGSVATYLNTNTYVLNDIVSHNGKSYKCTTAINSGEEFTALKWSGIHLFRASVDSASAFISPHDEYSGKYIISRINGEQHNYNVGNRFNYYATASDGTGVFTPNSANKHFFFGNNWEVHHSAHGSIEIDSLSTIMEQYGLAGVLDYAGNPLPASEQADIDKAQTAADNALTTAQYNRDNPVSSDKIAGLDKAVTAAKKAATTDAVNATAKWYKYLEKGRVSVAQHDTFTAQNGNIFDFGGYWNYNLGNSYEENTITQGNTEINRDKLDYDWCDIGGPNWTVLTPPSDAFSKFGNPDLTGFIGSTNMGKNIDGHTYDYSTNTHGIEINHKCNSFELSVGGESREVKYNGEGKKTYESKSGAGKSEEWSWTPGGEWGTYSKSVFTDEDGKYNESKNFLNYTQTSYETSSEPAPGAKFSFKADYLPTLEMKMEVDVGETKLSTHIGVMSNEVDIDLTAIRNVIKVEGFLLNTENILALETKFDYGGKYKNFSLVADFNLDTVRLQLEKRAAVIEMAVYELSVKQNAKIALNAGNIAINKKDIEVNKSSIKINSTDIMHLIF</sequence>
<dbReference type="EMBL" id="CP000510">
    <property type="protein sequence ID" value="ABM01903.1"/>
    <property type="molecule type" value="Genomic_DNA"/>
</dbReference>